<dbReference type="Proteomes" id="UP000608530">
    <property type="component" value="Unassembled WGS sequence"/>
</dbReference>
<feature type="transmembrane region" description="Helical" evidence="1">
    <location>
        <begin position="73"/>
        <end position="94"/>
    </location>
</feature>
<comment type="caution">
    <text evidence="2">The sequence shown here is derived from an EMBL/GenBank/DDBJ whole genome shotgun (WGS) entry which is preliminary data.</text>
</comment>
<dbReference type="AlphaFoldDB" id="A0A934QBI9"/>
<sequence>MTDALFLIGDIIMLTALAGAAVFAASYVAFFNWRSTSAGRSLLYFVLALIAWASQSVLARLNPDYMGREWVRIVVYVFIAATVWRLVATLWRSWGRPFEVTPRKPRPPSASRMPK</sequence>
<evidence type="ECO:0000313" key="2">
    <source>
        <dbReference type="EMBL" id="MBK0420144.1"/>
    </source>
</evidence>
<accession>A0A934QBI9</accession>
<proteinExistence type="predicted"/>
<evidence type="ECO:0000256" key="1">
    <source>
        <dbReference type="SAM" id="Phobius"/>
    </source>
</evidence>
<keyword evidence="3" id="KW-1185">Reference proteome</keyword>
<keyword evidence="1" id="KW-1133">Transmembrane helix</keyword>
<dbReference type="Pfam" id="PF23778">
    <property type="entry name" value="Phage_holin_2"/>
    <property type="match status" value="1"/>
</dbReference>
<dbReference type="InterPro" id="IPR056964">
    <property type="entry name" value="Phage_holin"/>
</dbReference>
<feature type="transmembrane region" description="Helical" evidence="1">
    <location>
        <begin position="42"/>
        <end position="61"/>
    </location>
</feature>
<reference evidence="2" key="1">
    <citation type="submission" date="2020-12" db="EMBL/GenBank/DDBJ databases">
        <title>Leucobacter sp. CAS1, isolated from Chromium sludge.</title>
        <authorList>
            <person name="Xu Z."/>
        </authorList>
    </citation>
    <scope>NUCLEOTIDE SEQUENCE</scope>
    <source>
        <strain evidence="2">CSA1</strain>
    </source>
</reference>
<organism evidence="2 3">
    <name type="scientific">Leucobacter chromiisoli</name>
    <dbReference type="NCBI Taxonomy" id="2796471"/>
    <lineage>
        <taxon>Bacteria</taxon>
        <taxon>Bacillati</taxon>
        <taxon>Actinomycetota</taxon>
        <taxon>Actinomycetes</taxon>
        <taxon>Micrococcales</taxon>
        <taxon>Microbacteriaceae</taxon>
        <taxon>Leucobacter</taxon>
    </lineage>
</organism>
<dbReference type="EMBL" id="JAEHOH010000022">
    <property type="protein sequence ID" value="MBK0420144.1"/>
    <property type="molecule type" value="Genomic_DNA"/>
</dbReference>
<protein>
    <submittedName>
        <fullName evidence="2">Uncharacterized protein</fullName>
    </submittedName>
</protein>
<keyword evidence="1" id="KW-0472">Membrane</keyword>
<name>A0A934QBI9_9MICO</name>
<dbReference type="RefSeq" id="WP_200116286.1">
    <property type="nucleotide sequence ID" value="NZ_JAEHOH010000022.1"/>
</dbReference>
<gene>
    <name evidence="2" type="ORF">JD276_13990</name>
</gene>
<feature type="transmembrane region" description="Helical" evidence="1">
    <location>
        <begin position="6"/>
        <end position="30"/>
    </location>
</feature>
<keyword evidence="1" id="KW-0812">Transmembrane</keyword>
<evidence type="ECO:0000313" key="3">
    <source>
        <dbReference type="Proteomes" id="UP000608530"/>
    </source>
</evidence>